<accession>X1E1S2</accession>
<feature type="non-terminal residue" evidence="1">
    <location>
        <position position="1"/>
    </location>
</feature>
<protein>
    <submittedName>
        <fullName evidence="1">Uncharacterized protein</fullName>
    </submittedName>
</protein>
<comment type="caution">
    <text evidence="1">The sequence shown here is derived from an EMBL/GenBank/DDBJ whole genome shotgun (WGS) entry which is preliminary data.</text>
</comment>
<evidence type="ECO:0000313" key="1">
    <source>
        <dbReference type="EMBL" id="GAH14385.1"/>
    </source>
</evidence>
<name>X1E1S2_9ZZZZ</name>
<dbReference type="AlphaFoldDB" id="X1E1S2"/>
<sequence>TPAAMRAERITIEKHEKWPSFLAQMGLTKSDYVAFDGLSKRGLIEAFRVFLRERGIY</sequence>
<gene>
    <name evidence="1" type="ORF">S01H4_56516</name>
</gene>
<reference evidence="1" key="1">
    <citation type="journal article" date="2014" name="Front. Microbiol.">
        <title>High frequency of phylogenetically diverse reductive dehalogenase-homologous genes in deep subseafloor sedimentary metagenomes.</title>
        <authorList>
            <person name="Kawai M."/>
            <person name="Futagami T."/>
            <person name="Toyoda A."/>
            <person name="Takaki Y."/>
            <person name="Nishi S."/>
            <person name="Hori S."/>
            <person name="Arai W."/>
            <person name="Tsubouchi T."/>
            <person name="Morono Y."/>
            <person name="Uchiyama I."/>
            <person name="Ito T."/>
            <person name="Fujiyama A."/>
            <person name="Inagaki F."/>
            <person name="Takami H."/>
        </authorList>
    </citation>
    <scope>NUCLEOTIDE SEQUENCE</scope>
    <source>
        <strain evidence="1">Expedition CK06-06</strain>
    </source>
</reference>
<dbReference type="EMBL" id="BART01032754">
    <property type="protein sequence ID" value="GAH14385.1"/>
    <property type="molecule type" value="Genomic_DNA"/>
</dbReference>
<organism evidence="1">
    <name type="scientific">marine sediment metagenome</name>
    <dbReference type="NCBI Taxonomy" id="412755"/>
    <lineage>
        <taxon>unclassified sequences</taxon>
        <taxon>metagenomes</taxon>
        <taxon>ecological metagenomes</taxon>
    </lineage>
</organism>
<proteinExistence type="predicted"/>